<sequence length="188" mass="21303">MNKTLIWITGIVVIFLLFAVWVGGVYNSLVKIDQDVKQGWAQVENQLQRRYDLIPNLVETVKGYAAHEKETFENIAQARSAWAGAQNAEQKVAAANQMESTLSKLMLVVENYPQLKASENFKALQDELAGTENRIAVERMRYNEKVQKYNTKTKSMPTVFFVNMLGFDSEKVFFKAAEAAVDAPKVKF</sequence>
<feature type="transmembrane region" description="Helical" evidence="6">
    <location>
        <begin position="6"/>
        <end position="29"/>
    </location>
</feature>
<dbReference type="SUPFAM" id="SSF140478">
    <property type="entry name" value="LemA-like"/>
    <property type="match status" value="1"/>
</dbReference>
<evidence type="ECO:0000256" key="6">
    <source>
        <dbReference type="SAM" id="Phobius"/>
    </source>
</evidence>
<keyword evidence="5 6" id="KW-0472">Membrane</keyword>
<dbReference type="PANTHER" id="PTHR34478:SF2">
    <property type="entry name" value="MEMBRANE PROTEIN"/>
    <property type="match status" value="1"/>
</dbReference>
<name>A0A1F4RYZ4_UNCSA</name>
<evidence type="ECO:0000256" key="3">
    <source>
        <dbReference type="ARBA" id="ARBA00022692"/>
    </source>
</evidence>
<dbReference type="Pfam" id="PF04011">
    <property type="entry name" value="LemA"/>
    <property type="match status" value="1"/>
</dbReference>
<keyword evidence="4 6" id="KW-1133">Transmembrane helix</keyword>
<dbReference type="Gene3D" id="1.20.1440.20">
    <property type="entry name" value="LemA-like domain"/>
    <property type="match status" value="1"/>
</dbReference>
<proteinExistence type="inferred from homology"/>
<keyword evidence="3 6" id="KW-0812">Transmembrane</keyword>
<reference evidence="7 8" key="1">
    <citation type="journal article" date="2016" name="Nat. Commun.">
        <title>Thousands of microbial genomes shed light on interconnected biogeochemical processes in an aquifer system.</title>
        <authorList>
            <person name="Anantharaman K."/>
            <person name="Brown C.T."/>
            <person name="Hug L.A."/>
            <person name="Sharon I."/>
            <person name="Castelle C.J."/>
            <person name="Probst A.J."/>
            <person name="Thomas B.C."/>
            <person name="Singh A."/>
            <person name="Wilkins M.J."/>
            <person name="Karaoz U."/>
            <person name="Brodie E.L."/>
            <person name="Williams K.H."/>
            <person name="Hubbard S.S."/>
            <person name="Banfield J.F."/>
        </authorList>
    </citation>
    <scope>NUCLEOTIDE SEQUENCE [LARGE SCALE GENOMIC DNA]</scope>
</reference>
<comment type="similarity">
    <text evidence="2">Belongs to the LemA family.</text>
</comment>
<dbReference type="InterPro" id="IPR023353">
    <property type="entry name" value="LemA-like_dom_sf"/>
</dbReference>
<dbReference type="EMBL" id="MEUA01000056">
    <property type="protein sequence ID" value="OGC13415.1"/>
    <property type="molecule type" value="Genomic_DNA"/>
</dbReference>
<protein>
    <submittedName>
        <fullName evidence="7">LemA family protein</fullName>
    </submittedName>
</protein>
<dbReference type="Proteomes" id="UP000177905">
    <property type="component" value="Unassembled WGS sequence"/>
</dbReference>
<gene>
    <name evidence="7" type="ORF">A2290_09000</name>
</gene>
<evidence type="ECO:0000313" key="8">
    <source>
        <dbReference type="Proteomes" id="UP000177905"/>
    </source>
</evidence>
<dbReference type="PANTHER" id="PTHR34478">
    <property type="entry name" value="PROTEIN LEMA"/>
    <property type="match status" value="1"/>
</dbReference>
<organism evidence="7 8">
    <name type="scientific">candidate division WOR-1 bacterium RIFOXYB2_FULL_36_35</name>
    <dbReference type="NCBI Taxonomy" id="1802578"/>
    <lineage>
        <taxon>Bacteria</taxon>
        <taxon>Bacillati</taxon>
        <taxon>Saganbacteria</taxon>
    </lineage>
</organism>
<evidence type="ECO:0000313" key="7">
    <source>
        <dbReference type="EMBL" id="OGC13415.1"/>
    </source>
</evidence>
<comment type="caution">
    <text evidence="7">The sequence shown here is derived from an EMBL/GenBank/DDBJ whole genome shotgun (WGS) entry which is preliminary data.</text>
</comment>
<evidence type="ECO:0000256" key="5">
    <source>
        <dbReference type="ARBA" id="ARBA00023136"/>
    </source>
</evidence>
<evidence type="ECO:0000256" key="1">
    <source>
        <dbReference type="ARBA" id="ARBA00004167"/>
    </source>
</evidence>
<comment type="subcellular location">
    <subcellularLocation>
        <location evidence="1">Membrane</location>
        <topology evidence="1">Single-pass membrane protein</topology>
    </subcellularLocation>
</comment>
<evidence type="ECO:0000256" key="2">
    <source>
        <dbReference type="ARBA" id="ARBA00008854"/>
    </source>
</evidence>
<dbReference type="AlphaFoldDB" id="A0A1F4RYZ4"/>
<dbReference type="GO" id="GO:0016020">
    <property type="term" value="C:membrane"/>
    <property type="evidence" value="ECO:0007669"/>
    <property type="project" value="UniProtKB-SubCell"/>
</dbReference>
<dbReference type="InterPro" id="IPR007156">
    <property type="entry name" value="MamQ_LemA"/>
</dbReference>
<accession>A0A1F4RYZ4</accession>
<evidence type="ECO:0000256" key="4">
    <source>
        <dbReference type="ARBA" id="ARBA00022989"/>
    </source>
</evidence>